<comment type="subcellular location">
    <subcellularLocation>
        <location evidence="1">Membrane</location>
        <topology evidence="1">Multi-pass membrane protein</topology>
    </subcellularLocation>
</comment>
<evidence type="ECO:0000256" key="2">
    <source>
        <dbReference type="ARBA" id="ARBA00022692"/>
    </source>
</evidence>
<dbReference type="GO" id="GO:0016787">
    <property type="term" value="F:hydrolase activity"/>
    <property type="evidence" value="ECO:0007669"/>
    <property type="project" value="InterPro"/>
</dbReference>
<evidence type="ECO:0000259" key="6">
    <source>
        <dbReference type="Pfam" id="PF00149"/>
    </source>
</evidence>
<dbReference type="GO" id="GO:0005783">
    <property type="term" value="C:endoplasmic reticulum"/>
    <property type="evidence" value="ECO:0007669"/>
    <property type="project" value="TreeGrafter"/>
</dbReference>
<evidence type="ECO:0000313" key="8">
    <source>
        <dbReference type="Proteomes" id="UP000298663"/>
    </source>
</evidence>
<dbReference type="GO" id="GO:0006506">
    <property type="term" value="P:GPI anchor biosynthetic process"/>
    <property type="evidence" value="ECO:0007669"/>
    <property type="project" value="InterPro"/>
</dbReference>
<dbReference type="Gene3D" id="3.60.21.10">
    <property type="match status" value="1"/>
</dbReference>
<evidence type="ECO:0000256" key="1">
    <source>
        <dbReference type="ARBA" id="ARBA00004141"/>
    </source>
</evidence>
<dbReference type="InterPro" id="IPR033308">
    <property type="entry name" value="PGAP5/Cdc1/Ted1"/>
</dbReference>
<gene>
    <name evidence="7" type="ORF">L596_005272</name>
</gene>
<organism evidence="7 8">
    <name type="scientific">Steinernema carpocapsae</name>
    <name type="common">Entomopathogenic nematode</name>
    <dbReference type="NCBI Taxonomy" id="34508"/>
    <lineage>
        <taxon>Eukaryota</taxon>
        <taxon>Metazoa</taxon>
        <taxon>Ecdysozoa</taxon>
        <taxon>Nematoda</taxon>
        <taxon>Chromadorea</taxon>
        <taxon>Rhabditida</taxon>
        <taxon>Tylenchina</taxon>
        <taxon>Panagrolaimomorpha</taxon>
        <taxon>Strongyloidoidea</taxon>
        <taxon>Steinernematidae</taxon>
        <taxon>Steinernema</taxon>
    </lineage>
</organism>
<dbReference type="InterPro" id="IPR029052">
    <property type="entry name" value="Metallo-depent_PP-like"/>
</dbReference>
<accession>A0A4U8UYF6</accession>
<dbReference type="STRING" id="34508.A0A4U8UYF6"/>
<dbReference type="InterPro" id="IPR004843">
    <property type="entry name" value="Calcineurin-like_PHP"/>
</dbReference>
<keyword evidence="8" id="KW-1185">Reference proteome</keyword>
<proteinExistence type="predicted"/>
<keyword evidence="2 5" id="KW-0812">Transmembrane</keyword>
<dbReference type="AlphaFoldDB" id="A0A4U8UYF6"/>
<dbReference type="PANTHER" id="PTHR13315">
    <property type="entry name" value="METALLO PHOSPHOESTERASE RELATED"/>
    <property type="match status" value="1"/>
</dbReference>
<reference evidence="7 8" key="1">
    <citation type="journal article" date="2015" name="Genome Biol.">
        <title>Comparative genomics of Steinernema reveals deeply conserved gene regulatory networks.</title>
        <authorList>
            <person name="Dillman A.R."/>
            <person name="Macchietto M."/>
            <person name="Porter C.F."/>
            <person name="Rogers A."/>
            <person name="Williams B."/>
            <person name="Antoshechkin I."/>
            <person name="Lee M.M."/>
            <person name="Goodwin Z."/>
            <person name="Lu X."/>
            <person name="Lewis E.E."/>
            <person name="Goodrich-Blair H."/>
            <person name="Stock S.P."/>
            <person name="Adams B.J."/>
            <person name="Sternberg P.W."/>
            <person name="Mortazavi A."/>
        </authorList>
    </citation>
    <scope>NUCLEOTIDE SEQUENCE [LARGE SCALE GENOMIC DNA]</scope>
    <source>
        <strain evidence="7 8">ALL</strain>
    </source>
</reference>
<comment type="caution">
    <text evidence="7">The sequence shown here is derived from an EMBL/GenBank/DDBJ whole genome shotgun (WGS) entry which is preliminary data.</text>
</comment>
<protein>
    <recommendedName>
        <fullName evidence="6">Calcineurin-like phosphoesterase domain-containing protein</fullName>
    </recommendedName>
</protein>
<dbReference type="Pfam" id="PF00149">
    <property type="entry name" value="Metallophos"/>
    <property type="match status" value="1"/>
</dbReference>
<keyword evidence="3 5" id="KW-1133">Transmembrane helix</keyword>
<dbReference type="PANTHER" id="PTHR13315:SF4">
    <property type="entry name" value="METALLOPHOSPHOESTERASE, ISOFORM E"/>
    <property type="match status" value="1"/>
</dbReference>
<feature type="transmembrane region" description="Helical" evidence="5">
    <location>
        <begin position="320"/>
        <end position="343"/>
    </location>
</feature>
<evidence type="ECO:0000256" key="4">
    <source>
        <dbReference type="ARBA" id="ARBA00023136"/>
    </source>
</evidence>
<dbReference type="OrthoDB" id="5977743at2759"/>
<feature type="domain" description="Calcineurin-like phosphoesterase" evidence="6">
    <location>
        <begin position="49"/>
        <end position="235"/>
    </location>
</feature>
<evidence type="ECO:0000313" key="7">
    <source>
        <dbReference type="EMBL" id="TMS38580.1"/>
    </source>
</evidence>
<dbReference type="GO" id="GO:0016020">
    <property type="term" value="C:membrane"/>
    <property type="evidence" value="ECO:0007669"/>
    <property type="project" value="UniProtKB-SubCell"/>
</dbReference>
<sequence>MRLAPFIQRRGNGFLCCLLALTVLWNDLFALLSSSFLWDVLSAEHGAARMLVVADPQLIGYQDENKLIGPLARWDSDRYLRRSFRLAMDVVNPDIVVFMGDLMDEGVKLSDDEWEATIQRFESIFWMPDDVQTIYLPGDNDVGGEYELVDAGLMRRFQKHFRNKLNLSAIGLGKVLFTELNAMNNQVTNLTSSTESKFLRVVLSHVPLMRSWNARTQNLVYDLNADLIISAHDHIAEIYSRRVRGDTHFERIGARDLGRPVRFQASAEDPRIELQFPTCSYRMGVPHMGFGVLKFTVAEDGKSMIVESSLIWLPSRYKQLAAYVLVLLIVFCALIQRISCGFLRRSTPLTLRTKIF</sequence>
<evidence type="ECO:0000256" key="3">
    <source>
        <dbReference type="ARBA" id="ARBA00022989"/>
    </source>
</evidence>
<name>A0A4U8UYF6_STECR</name>
<dbReference type="Proteomes" id="UP000298663">
    <property type="component" value="Unassembled WGS sequence"/>
</dbReference>
<keyword evidence="4 5" id="KW-0472">Membrane</keyword>
<dbReference type="SUPFAM" id="SSF56300">
    <property type="entry name" value="Metallo-dependent phosphatases"/>
    <property type="match status" value="1"/>
</dbReference>
<evidence type="ECO:0000256" key="5">
    <source>
        <dbReference type="SAM" id="Phobius"/>
    </source>
</evidence>
<dbReference type="EMBL" id="AZBU02000001">
    <property type="protein sequence ID" value="TMS38580.1"/>
    <property type="molecule type" value="Genomic_DNA"/>
</dbReference>
<reference evidence="7 8" key="2">
    <citation type="journal article" date="2019" name="G3 (Bethesda)">
        <title>Hybrid Assembly of the Genome of the Entomopathogenic Nematode Steinernema carpocapsae Identifies the X-Chromosome.</title>
        <authorList>
            <person name="Serra L."/>
            <person name="Macchietto M."/>
            <person name="Macias-Munoz A."/>
            <person name="McGill C.J."/>
            <person name="Rodriguez I.M."/>
            <person name="Rodriguez B."/>
            <person name="Murad R."/>
            <person name="Mortazavi A."/>
        </authorList>
    </citation>
    <scope>NUCLEOTIDE SEQUENCE [LARGE SCALE GENOMIC DNA]</scope>
    <source>
        <strain evidence="7 8">ALL</strain>
    </source>
</reference>